<feature type="region of interest" description="Disordered" evidence="1">
    <location>
        <begin position="26"/>
        <end position="57"/>
    </location>
</feature>
<name>A0AAN7N938_MYCAM</name>
<proteinExistence type="predicted"/>
<organism evidence="2 3">
    <name type="scientific">Mycteria americana</name>
    <name type="common">Wood stork</name>
    <dbReference type="NCBI Taxonomy" id="33587"/>
    <lineage>
        <taxon>Eukaryota</taxon>
        <taxon>Metazoa</taxon>
        <taxon>Chordata</taxon>
        <taxon>Craniata</taxon>
        <taxon>Vertebrata</taxon>
        <taxon>Euteleostomi</taxon>
        <taxon>Archelosauria</taxon>
        <taxon>Archosauria</taxon>
        <taxon>Dinosauria</taxon>
        <taxon>Saurischia</taxon>
        <taxon>Theropoda</taxon>
        <taxon>Coelurosauria</taxon>
        <taxon>Aves</taxon>
        <taxon>Neognathae</taxon>
        <taxon>Neoaves</taxon>
        <taxon>Aequornithes</taxon>
        <taxon>Ciconiiformes</taxon>
        <taxon>Ciconiidae</taxon>
        <taxon>Mycteria</taxon>
    </lineage>
</organism>
<evidence type="ECO:0000313" key="3">
    <source>
        <dbReference type="Proteomes" id="UP001333110"/>
    </source>
</evidence>
<sequence length="110" mass="11846">MILKVFSNLYDSVILLAPQPLPHHWGSTLARGPGLRHGLTSPPAVGGEGKSAGAALQRGQRVEIPGAQRRVVSPHAHNIEEFLQRSQSKLVSHGGALQRAADTKFRPTCR</sequence>
<reference evidence="2 3" key="1">
    <citation type="journal article" date="2023" name="J. Hered.">
        <title>Chromosome-level genome of the wood stork (Mycteria americana) provides insight into avian chromosome evolution.</title>
        <authorList>
            <person name="Flamio R. Jr."/>
            <person name="Ramstad K.M."/>
        </authorList>
    </citation>
    <scope>NUCLEOTIDE SEQUENCE [LARGE SCALE GENOMIC DNA]</scope>
    <source>
        <strain evidence="2">JAX WOST 10</strain>
    </source>
</reference>
<gene>
    <name evidence="2" type="ORF">QYF61_013300</name>
</gene>
<dbReference type="EMBL" id="JAUNZN010000018">
    <property type="protein sequence ID" value="KAK4810892.1"/>
    <property type="molecule type" value="Genomic_DNA"/>
</dbReference>
<protein>
    <submittedName>
        <fullName evidence="2">Uncharacterized protein</fullName>
    </submittedName>
</protein>
<keyword evidence="3" id="KW-1185">Reference proteome</keyword>
<evidence type="ECO:0000313" key="2">
    <source>
        <dbReference type="EMBL" id="KAK4810892.1"/>
    </source>
</evidence>
<comment type="caution">
    <text evidence="2">The sequence shown here is derived from an EMBL/GenBank/DDBJ whole genome shotgun (WGS) entry which is preliminary data.</text>
</comment>
<dbReference type="AlphaFoldDB" id="A0AAN7N938"/>
<dbReference type="Proteomes" id="UP001333110">
    <property type="component" value="Unassembled WGS sequence"/>
</dbReference>
<accession>A0AAN7N938</accession>
<evidence type="ECO:0000256" key="1">
    <source>
        <dbReference type="SAM" id="MobiDB-lite"/>
    </source>
</evidence>